<keyword evidence="2" id="KW-0812">Transmembrane</keyword>
<gene>
    <name evidence="3" type="ORF">GS4_03_00090</name>
</gene>
<evidence type="ECO:0008006" key="5">
    <source>
        <dbReference type="Google" id="ProtNLM"/>
    </source>
</evidence>
<dbReference type="Pfam" id="PF10825">
    <property type="entry name" value="DUF2752"/>
    <property type="match status" value="1"/>
</dbReference>
<sequence length="163" mass="16616">MSSHHPGAPGVADAPRRPDPSVVGPSRWAAGGLVLAGVAAVGVAASLSPDAVAHGPELCPFRRMTGLPCPGCGLTRSWVALAHGEVGQAFAFNVFGPLLLTTVIAVAAVGFVALVTGQTTLVARLRHRTVAKVALVVLTVWIGYGVLRIADVVAGWGLFPDIT</sequence>
<feature type="region of interest" description="Disordered" evidence="1">
    <location>
        <begin position="1"/>
        <end position="23"/>
    </location>
</feature>
<dbReference type="AlphaFoldDB" id="M0QGM5"/>
<keyword evidence="2" id="KW-1133">Transmembrane helix</keyword>
<proteinExistence type="predicted"/>
<dbReference type="EMBL" id="BANX01000003">
    <property type="protein sequence ID" value="GAC66562.1"/>
    <property type="molecule type" value="Genomic_DNA"/>
</dbReference>
<dbReference type="RefSeq" id="WP_007616891.1">
    <property type="nucleotide sequence ID" value="NZ_BANX01000003.1"/>
</dbReference>
<dbReference type="eggNOG" id="ENOG5033A4V">
    <property type="taxonomic scope" value="Bacteria"/>
</dbReference>
<dbReference type="InterPro" id="IPR021215">
    <property type="entry name" value="DUF2752"/>
</dbReference>
<accession>M0QGM5</accession>
<evidence type="ECO:0000256" key="2">
    <source>
        <dbReference type="SAM" id="Phobius"/>
    </source>
</evidence>
<protein>
    <recommendedName>
        <fullName evidence="5">DUF2752 domain-containing protein</fullName>
    </recommendedName>
</protein>
<reference evidence="3 4" key="1">
    <citation type="submission" date="2013-01" db="EMBL/GenBank/DDBJ databases">
        <title>Whole genome shotgun sequence of Gordonia soli NBRC 108243.</title>
        <authorList>
            <person name="Isaki-Nakamura S."/>
            <person name="Hosoyama A."/>
            <person name="Tsuchikane K."/>
            <person name="Ando Y."/>
            <person name="Baba S."/>
            <person name="Ohji S."/>
            <person name="Hamada M."/>
            <person name="Tamura T."/>
            <person name="Yamazoe A."/>
            <person name="Yamazaki S."/>
            <person name="Fujita N."/>
        </authorList>
    </citation>
    <scope>NUCLEOTIDE SEQUENCE [LARGE SCALE GENOMIC DNA]</scope>
    <source>
        <strain evidence="3 4">NBRC 108243</strain>
    </source>
</reference>
<organism evidence="3 4">
    <name type="scientific">Gordonia soli NBRC 108243</name>
    <dbReference type="NCBI Taxonomy" id="1223545"/>
    <lineage>
        <taxon>Bacteria</taxon>
        <taxon>Bacillati</taxon>
        <taxon>Actinomycetota</taxon>
        <taxon>Actinomycetes</taxon>
        <taxon>Mycobacteriales</taxon>
        <taxon>Gordoniaceae</taxon>
        <taxon>Gordonia</taxon>
    </lineage>
</organism>
<comment type="caution">
    <text evidence="3">The sequence shown here is derived from an EMBL/GenBank/DDBJ whole genome shotgun (WGS) entry which is preliminary data.</text>
</comment>
<evidence type="ECO:0000256" key="1">
    <source>
        <dbReference type="SAM" id="MobiDB-lite"/>
    </source>
</evidence>
<feature type="transmembrane region" description="Helical" evidence="2">
    <location>
        <begin position="129"/>
        <end position="150"/>
    </location>
</feature>
<evidence type="ECO:0000313" key="4">
    <source>
        <dbReference type="Proteomes" id="UP000011666"/>
    </source>
</evidence>
<evidence type="ECO:0000313" key="3">
    <source>
        <dbReference type="EMBL" id="GAC66562.1"/>
    </source>
</evidence>
<keyword evidence="2" id="KW-0472">Membrane</keyword>
<feature type="transmembrane region" description="Helical" evidence="2">
    <location>
        <begin position="94"/>
        <end position="117"/>
    </location>
</feature>
<keyword evidence="4" id="KW-1185">Reference proteome</keyword>
<dbReference type="Proteomes" id="UP000011666">
    <property type="component" value="Unassembled WGS sequence"/>
</dbReference>
<name>M0QGM5_9ACTN</name>
<dbReference type="STRING" id="1223545.GS4_03_00090"/>